<gene>
    <name evidence="6" type="ORF">JAAARDRAFT_28234</name>
</gene>
<dbReference type="AlphaFoldDB" id="A0A067QPM7"/>
<evidence type="ECO:0000259" key="5">
    <source>
        <dbReference type="SMART" id="SM00822"/>
    </source>
</evidence>
<dbReference type="Pfam" id="PF00106">
    <property type="entry name" value="adh_short"/>
    <property type="match status" value="1"/>
</dbReference>
<evidence type="ECO:0000313" key="6">
    <source>
        <dbReference type="EMBL" id="KDQ64591.1"/>
    </source>
</evidence>
<dbReference type="STRING" id="933084.A0A067QPM7"/>
<dbReference type="PANTHER" id="PTHR43008:SF8">
    <property type="entry name" value="BENZIL REDUCTASE ((S)-BENZOIN FORMING) IRC24"/>
    <property type="match status" value="1"/>
</dbReference>
<proteinExistence type="inferred from homology"/>
<evidence type="ECO:0000256" key="2">
    <source>
        <dbReference type="ARBA" id="ARBA00022857"/>
    </source>
</evidence>
<feature type="domain" description="Ketoreductase" evidence="5">
    <location>
        <begin position="8"/>
        <end position="191"/>
    </location>
</feature>
<dbReference type="PROSITE" id="PS00061">
    <property type="entry name" value="ADH_SHORT"/>
    <property type="match status" value="1"/>
</dbReference>
<comment type="similarity">
    <text evidence="1 4">Belongs to the short-chain dehydrogenases/reductases (SDR) family.</text>
</comment>
<accession>A0A067QPM7</accession>
<organism evidence="6 7">
    <name type="scientific">Jaapia argillacea MUCL 33604</name>
    <dbReference type="NCBI Taxonomy" id="933084"/>
    <lineage>
        <taxon>Eukaryota</taxon>
        <taxon>Fungi</taxon>
        <taxon>Dikarya</taxon>
        <taxon>Basidiomycota</taxon>
        <taxon>Agaricomycotina</taxon>
        <taxon>Agaricomycetes</taxon>
        <taxon>Agaricomycetidae</taxon>
        <taxon>Jaapiales</taxon>
        <taxon>Jaapiaceae</taxon>
        <taxon>Jaapia</taxon>
    </lineage>
</organism>
<keyword evidence="3" id="KW-0560">Oxidoreductase</keyword>
<dbReference type="InterPro" id="IPR020904">
    <property type="entry name" value="Sc_DH/Rdtase_CS"/>
</dbReference>
<evidence type="ECO:0000313" key="7">
    <source>
        <dbReference type="Proteomes" id="UP000027265"/>
    </source>
</evidence>
<dbReference type="GO" id="GO:0016616">
    <property type="term" value="F:oxidoreductase activity, acting on the CH-OH group of donors, NAD or NADP as acceptor"/>
    <property type="evidence" value="ECO:0007669"/>
    <property type="project" value="UniProtKB-ARBA"/>
</dbReference>
<dbReference type="FunCoup" id="A0A067QPM7">
    <property type="interactions" value="27"/>
</dbReference>
<protein>
    <recommendedName>
        <fullName evidence="5">Ketoreductase domain-containing protein</fullName>
    </recommendedName>
</protein>
<keyword evidence="2" id="KW-0521">NADP</keyword>
<reference evidence="7" key="1">
    <citation type="journal article" date="2014" name="Proc. Natl. Acad. Sci. U.S.A.">
        <title>Extensive sampling of basidiomycete genomes demonstrates inadequacy of the white-rot/brown-rot paradigm for wood decay fungi.</title>
        <authorList>
            <person name="Riley R."/>
            <person name="Salamov A.A."/>
            <person name="Brown D.W."/>
            <person name="Nagy L.G."/>
            <person name="Floudas D."/>
            <person name="Held B.W."/>
            <person name="Levasseur A."/>
            <person name="Lombard V."/>
            <person name="Morin E."/>
            <person name="Otillar R."/>
            <person name="Lindquist E.A."/>
            <person name="Sun H."/>
            <person name="LaButti K.M."/>
            <person name="Schmutz J."/>
            <person name="Jabbour D."/>
            <person name="Luo H."/>
            <person name="Baker S.E."/>
            <person name="Pisabarro A.G."/>
            <person name="Walton J.D."/>
            <person name="Blanchette R.A."/>
            <person name="Henrissat B."/>
            <person name="Martin F."/>
            <person name="Cullen D."/>
            <person name="Hibbett D.S."/>
            <person name="Grigoriev I.V."/>
        </authorList>
    </citation>
    <scope>NUCLEOTIDE SEQUENCE [LARGE SCALE GENOMIC DNA]</scope>
    <source>
        <strain evidence="7">MUCL 33604</strain>
    </source>
</reference>
<dbReference type="Gene3D" id="3.40.50.720">
    <property type="entry name" value="NAD(P)-binding Rossmann-like Domain"/>
    <property type="match status" value="1"/>
</dbReference>
<dbReference type="SMART" id="SM00822">
    <property type="entry name" value="PKS_KR"/>
    <property type="match status" value="1"/>
</dbReference>
<evidence type="ECO:0000256" key="3">
    <source>
        <dbReference type="ARBA" id="ARBA00023002"/>
    </source>
</evidence>
<dbReference type="PRINTS" id="PR00081">
    <property type="entry name" value="GDHRDH"/>
</dbReference>
<sequence length="260" mass="27827">MDPPPRKPVVVITGASKGIGLAVTKILLEELNANVVAISRTKTPELVALVEANKDALLTVECSVTDATGFSQAIALAEKTYQHIDGLILNAAVMEPLGSIETANLAQWKEHFDINFFSLVTALQLTLPALRKSELRGRVVMVSSGAATGATAGFGVYAASKAAMNSLCRTLAQEEPGIISVALRPGMVDTAMQLALREYGADHLKDADYKKFVDAHAEGRLIKPEDSGYVIAQLALIAEPDLSGQFVSWDSELCGEYRRE</sequence>
<dbReference type="HOGENOM" id="CLU_010194_2_11_1"/>
<name>A0A067QPM7_9AGAM</name>
<dbReference type="EMBL" id="KL197709">
    <property type="protein sequence ID" value="KDQ64591.1"/>
    <property type="molecule type" value="Genomic_DNA"/>
</dbReference>
<dbReference type="InParanoid" id="A0A067QPM7"/>
<dbReference type="PANTHER" id="PTHR43008">
    <property type="entry name" value="BENZIL REDUCTASE"/>
    <property type="match status" value="1"/>
</dbReference>
<dbReference type="SUPFAM" id="SSF51735">
    <property type="entry name" value="NAD(P)-binding Rossmann-fold domains"/>
    <property type="match status" value="1"/>
</dbReference>
<keyword evidence="7" id="KW-1185">Reference proteome</keyword>
<dbReference type="InterPro" id="IPR036291">
    <property type="entry name" value="NAD(P)-bd_dom_sf"/>
</dbReference>
<dbReference type="GO" id="GO:0050664">
    <property type="term" value="F:oxidoreductase activity, acting on NAD(P)H, oxygen as acceptor"/>
    <property type="evidence" value="ECO:0007669"/>
    <property type="project" value="TreeGrafter"/>
</dbReference>
<evidence type="ECO:0000256" key="4">
    <source>
        <dbReference type="RuleBase" id="RU000363"/>
    </source>
</evidence>
<dbReference type="InterPro" id="IPR002347">
    <property type="entry name" value="SDR_fam"/>
</dbReference>
<dbReference type="InterPro" id="IPR057326">
    <property type="entry name" value="KR_dom"/>
</dbReference>
<dbReference type="PRINTS" id="PR00080">
    <property type="entry name" value="SDRFAMILY"/>
</dbReference>
<dbReference type="OrthoDB" id="9876299at2759"/>
<dbReference type="Proteomes" id="UP000027265">
    <property type="component" value="Unassembled WGS sequence"/>
</dbReference>
<evidence type="ECO:0000256" key="1">
    <source>
        <dbReference type="ARBA" id="ARBA00006484"/>
    </source>
</evidence>